<accession>A0A6C1DRP3</accession>
<dbReference type="InterPro" id="IPR027109">
    <property type="entry name" value="Swc4/Dmap1"/>
</dbReference>
<comment type="similarity">
    <text evidence="2">Belongs to the SWC4 family.</text>
</comment>
<dbReference type="InterPro" id="IPR001005">
    <property type="entry name" value="SANT/Myb"/>
</dbReference>
<evidence type="ECO:0000256" key="8">
    <source>
        <dbReference type="ARBA" id="ARBA00025264"/>
    </source>
</evidence>
<dbReference type="PANTHER" id="PTHR12855">
    <property type="entry name" value="DNA METHYLTRANSFERASE 1-ASSOCIATED PROTEIN 1 FAMILY MEMBER"/>
    <property type="match status" value="1"/>
</dbReference>
<dbReference type="PANTHER" id="PTHR12855:SF10">
    <property type="entry name" value="DNA METHYLTRANSFERASE 1-ASSOCIATED PROTEIN 1"/>
    <property type="match status" value="1"/>
</dbReference>
<dbReference type="OrthoDB" id="19740at2759"/>
<dbReference type="SMART" id="SM00717">
    <property type="entry name" value="SANT"/>
    <property type="match status" value="1"/>
</dbReference>
<keyword evidence="5" id="KW-0805">Transcription regulation</keyword>
<comment type="function">
    <text evidence="8">Component of the SWR1 complex which mediates the ATP-dependent exchange of histone H2A for the H2A variant HZT1 leading to transcriptional regulation of selected genes by chromatin remodeling. Component of the NuA4 histone acetyltransferase complex which is involved in transcriptional activation of selected genes principally by acetylation of nucleosomal histone H4 and H2A. The NuA4 complex is also involved in DNA repair.</text>
</comment>
<dbReference type="Proteomes" id="UP000501346">
    <property type="component" value="Chromosome ScVII"/>
</dbReference>
<keyword evidence="7" id="KW-0539">Nucleus</keyword>
<dbReference type="FunFam" id="1.10.10.60:FF:000536">
    <property type="entry name" value="SWR1-complex protein 4"/>
    <property type="match status" value="1"/>
</dbReference>
<organism evidence="11 12">
    <name type="scientific">Saccharomyces pastorianus</name>
    <name type="common">Lager yeast</name>
    <name type="synonym">Saccharomyces cerevisiae x Saccharomyces eubayanus</name>
    <dbReference type="NCBI Taxonomy" id="27292"/>
    <lineage>
        <taxon>Eukaryota</taxon>
        <taxon>Fungi</taxon>
        <taxon>Dikarya</taxon>
        <taxon>Ascomycota</taxon>
        <taxon>Saccharomycotina</taxon>
        <taxon>Saccharomycetes</taxon>
        <taxon>Saccharomycetales</taxon>
        <taxon>Saccharomycetaceae</taxon>
        <taxon>Saccharomyces</taxon>
    </lineage>
</organism>
<name>A0A6C1DRP3_SACPS</name>
<feature type="domain" description="Myb-like" evidence="10">
    <location>
        <begin position="160"/>
        <end position="211"/>
    </location>
</feature>
<evidence type="ECO:0000313" key="12">
    <source>
        <dbReference type="Proteomes" id="UP000501346"/>
    </source>
</evidence>
<dbReference type="SUPFAM" id="SSF46689">
    <property type="entry name" value="Homeodomain-like"/>
    <property type="match status" value="1"/>
</dbReference>
<reference evidence="11 12" key="1">
    <citation type="journal article" date="2019" name="BMC Genomics">
        <title>Chromosome level assembly and comparative genome analysis confirm lager-brewing yeasts originated from a single hybridization.</title>
        <authorList>
            <person name="Salazar A.N."/>
            <person name="Gorter de Vries A.R."/>
            <person name="van den Broek M."/>
            <person name="Brouwers N."/>
            <person name="de la Torre Cortes P."/>
            <person name="Kuijpers N.G.A."/>
            <person name="Daran J.G."/>
            <person name="Abeel T."/>
        </authorList>
    </citation>
    <scope>NUCLEOTIDE SEQUENCE [LARGE SCALE GENOMIC DNA]</scope>
    <source>
        <strain evidence="11 12">CBS 1483</strain>
    </source>
</reference>
<keyword evidence="4" id="KW-0156">Chromatin regulator</keyword>
<evidence type="ECO:0000256" key="3">
    <source>
        <dbReference type="ARBA" id="ARBA00019132"/>
    </source>
</evidence>
<evidence type="ECO:0000256" key="4">
    <source>
        <dbReference type="ARBA" id="ARBA00022853"/>
    </source>
</evidence>
<keyword evidence="6" id="KW-0804">Transcription</keyword>
<protein>
    <recommendedName>
        <fullName evidence="3">SWR1-complex protein 4</fullName>
    </recommendedName>
</protein>
<dbReference type="GO" id="GO:0000122">
    <property type="term" value="P:negative regulation of transcription by RNA polymerase II"/>
    <property type="evidence" value="ECO:0007669"/>
    <property type="project" value="TreeGrafter"/>
</dbReference>
<evidence type="ECO:0000256" key="9">
    <source>
        <dbReference type="SAM" id="MobiDB-lite"/>
    </source>
</evidence>
<dbReference type="Pfam" id="PF16282">
    <property type="entry name" value="SANT_DAMP1_like"/>
    <property type="match status" value="1"/>
</dbReference>
<dbReference type="GO" id="GO:0006281">
    <property type="term" value="P:DNA repair"/>
    <property type="evidence" value="ECO:0007669"/>
    <property type="project" value="InterPro"/>
</dbReference>
<feature type="compositionally biased region" description="Basic and acidic residues" evidence="9">
    <location>
        <begin position="142"/>
        <end position="157"/>
    </location>
</feature>
<keyword evidence="12" id="KW-1185">Reference proteome</keyword>
<evidence type="ECO:0000259" key="10">
    <source>
        <dbReference type="SMART" id="SM00717"/>
    </source>
</evidence>
<proteinExistence type="inferred from homology"/>
<dbReference type="GO" id="GO:0006338">
    <property type="term" value="P:chromatin remodeling"/>
    <property type="evidence" value="ECO:0007669"/>
    <property type="project" value="InterPro"/>
</dbReference>
<evidence type="ECO:0000256" key="7">
    <source>
        <dbReference type="ARBA" id="ARBA00023242"/>
    </source>
</evidence>
<evidence type="ECO:0000256" key="1">
    <source>
        <dbReference type="ARBA" id="ARBA00004123"/>
    </source>
</evidence>
<dbReference type="EMBL" id="CP048988">
    <property type="protein sequence ID" value="QID79545.1"/>
    <property type="molecule type" value="Genomic_DNA"/>
</dbReference>
<dbReference type="InterPro" id="IPR009057">
    <property type="entry name" value="Homeodomain-like_sf"/>
</dbReference>
<dbReference type="GO" id="GO:0003714">
    <property type="term" value="F:transcription corepressor activity"/>
    <property type="evidence" value="ECO:0007669"/>
    <property type="project" value="TreeGrafter"/>
</dbReference>
<dbReference type="CDD" id="cd11658">
    <property type="entry name" value="SANT_DMAP1_like"/>
    <property type="match status" value="1"/>
</dbReference>
<evidence type="ECO:0000256" key="2">
    <source>
        <dbReference type="ARBA" id="ARBA00006918"/>
    </source>
</evidence>
<feature type="region of interest" description="Disordered" evidence="9">
    <location>
        <begin position="1"/>
        <end position="40"/>
    </location>
</feature>
<sequence>MSSSDIFDVLNIKQKSRSPTNGQVSVPSSSAANRPKPQVTGMQRELFNLLGENQPPVVIKSGNNFKEKMLSTSKPSPWSFVEFKANSSVTLRHWVKGSKELIGDTPKESPYSKFNQHLSIPSFTKEEYEAFMNENEGTQKSVESEKNHNENFTNEKKDESKNSWSFEEIEYLFNLCKKYDLRWFLIFDRYSYNNSRTLEDLKEKFYYTCRNYFKASDPSNPLLSSLNFSAEKEIERKKYLQRLLSRSAAEIAEEEALVVESKKFEMAAKRTLAERESLLRLLDSPHSDQTITQYLTSQGMSQLYNALLADKTRKRKHDSNIPENPWMKQQQQFAQHRQLQQLNVKKSEVKENLSPKKTKRQRQEMQTALKRKSESAYAEQLLKDFNSDERKALGVITHGEKLSPGVYLRSTKLSTFKPALQNKILAILQELSLPSRPVMPSFDVMERQEELLKKINTLIDLKKHVDKYEAGMSITK</sequence>
<feature type="region of interest" description="Disordered" evidence="9">
    <location>
        <begin position="136"/>
        <end position="157"/>
    </location>
</feature>
<comment type="subcellular location">
    <subcellularLocation>
        <location evidence="1">Nucleus</location>
    </subcellularLocation>
</comment>
<dbReference type="GO" id="GO:0000812">
    <property type="term" value="C:Swr1 complex"/>
    <property type="evidence" value="ECO:0007669"/>
    <property type="project" value="TreeGrafter"/>
</dbReference>
<evidence type="ECO:0000256" key="6">
    <source>
        <dbReference type="ARBA" id="ARBA00023163"/>
    </source>
</evidence>
<gene>
    <name evidence="11" type="primary">SWC4_1</name>
    <name evidence="11" type="ORF">GRS66_001817</name>
</gene>
<evidence type="ECO:0000256" key="5">
    <source>
        <dbReference type="ARBA" id="ARBA00023015"/>
    </source>
</evidence>
<dbReference type="GO" id="GO:0035267">
    <property type="term" value="C:NuA4 histone acetyltransferase complex"/>
    <property type="evidence" value="ECO:0007669"/>
    <property type="project" value="InterPro"/>
</dbReference>
<dbReference type="AlphaFoldDB" id="A0A6C1DRP3"/>
<feature type="compositionally biased region" description="Polar residues" evidence="9">
    <location>
        <begin position="17"/>
        <end position="32"/>
    </location>
</feature>
<dbReference type="InterPro" id="IPR032563">
    <property type="entry name" value="DAMP1_SANT-like"/>
</dbReference>
<dbReference type="Gene3D" id="1.10.10.60">
    <property type="entry name" value="Homeodomain-like"/>
    <property type="match status" value="1"/>
</dbReference>
<evidence type="ECO:0000313" key="11">
    <source>
        <dbReference type="EMBL" id="QID79545.1"/>
    </source>
</evidence>